<name>A0ABW5BJ70_9PROT</name>
<evidence type="ECO:0000313" key="3">
    <source>
        <dbReference type="EMBL" id="MFD2204884.1"/>
    </source>
</evidence>
<feature type="transmembrane region" description="Helical" evidence="1">
    <location>
        <begin position="160"/>
        <end position="187"/>
    </location>
</feature>
<reference evidence="4" key="1">
    <citation type="journal article" date="2019" name="Int. J. Syst. Evol. Microbiol.">
        <title>The Global Catalogue of Microorganisms (GCM) 10K type strain sequencing project: providing services to taxonomists for standard genome sequencing and annotation.</title>
        <authorList>
            <consortium name="The Broad Institute Genomics Platform"/>
            <consortium name="The Broad Institute Genome Sequencing Center for Infectious Disease"/>
            <person name="Wu L."/>
            <person name="Ma J."/>
        </authorList>
    </citation>
    <scope>NUCLEOTIDE SEQUENCE [LARGE SCALE GENOMIC DNA]</scope>
    <source>
        <strain evidence="4">CGMCC 4.7192</strain>
    </source>
</reference>
<dbReference type="SUPFAM" id="SSF48317">
    <property type="entry name" value="Acid phosphatase/Vanadium-dependent haloperoxidase"/>
    <property type="match status" value="1"/>
</dbReference>
<evidence type="ECO:0000313" key="4">
    <source>
        <dbReference type="Proteomes" id="UP001597294"/>
    </source>
</evidence>
<keyword evidence="4" id="KW-1185">Reference proteome</keyword>
<gene>
    <name evidence="3" type="ORF">ACFSKO_04655</name>
</gene>
<dbReference type="SMART" id="SM00014">
    <property type="entry name" value="acidPPc"/>
    <property type="match status" value="1"/>
</dbReference>
<dbReference type="RefSeq" id="WP_380248902.1">
    <property type="nucleotide sequence ID" value="NZ_JBHUII010000001.1"/>
</dbReference>
<evidence type="ECO:0000259" key="2">
    <source>
        <dbReference type="SMART" id="SM00014"/>
    </source>
</evidence>
<feature type="transmembrane region" description="Helical" evidence="1">
    <location>
        <begin position="99"/>
        <end position="119"/>
    </location>
</feature>
<keyword evidence="1" id="KW-0812">Transmembrane</keyword>
<evidence type="ECO:0000256" key="1">
    <source>
        <dbReference type="SAM" id="Phobius"/>
    </source>
</evidence>
<accession>A0ABW5BJ70</accession>
<dbReference type="EMBL" id="JBHUII010000001">
    <property type="protein sequence ID" value="MFD2204884.1"/>
    <property type="molecule type" value="Genomic_DNA"/>
</dbReference>
<feature type="transmembrane region" description="Helical" evidence="1">
    <location>
        <begin position="12"/>
        <end position="31"/>
    </location>
</feature>
<keyword evidence="1" id="KW-1133">Transmembrane helix</keyword>
<dbReference type="InterPro" id="IPR036938">
    <property type="entry name" value="PAP2/HPO_sf"/>
</dbReference>
<protein>
    <submittedName>
        <fullName evidence="3">Phosphatase PAP2 family protein</fullName>
    </submittedName>
</protein>
<dbReference type="Gene3D" id="1.20.144.10">
    <property type="entry name" value="Phosphatidic acid phosphatase type 2/haloperoxidase"/>
    <property type="match status" value="1"/>
</dbReference>
<proteinExistence type="predicted"/>
<feature type="domain" description="Phosphatidic acid phosphatase type 2/haloperoxidase" evidence="2">
    <location>
        <begin position="104"/>
        <end position="218"/>
    </location>
</feature>
<sequence length="248" mass="28571">MESANIKSMSWNFKKLIGFNVLIISIIFMFIGNDFKTPWDEAIFFMLNGSLQEERDIWNGYWAITNSRLFDTFSAVLLGFVCLVYLLKNRENVFAERLSRTLLLVISVILIMISISKGFEYYYHQSPSQILKPFININDLVSWLDVKTGTRKSFPSDHAAISFVSVILSWRFFGRKYGIFLTIFALINATPRMVGGGHWFGDVWIGGLLLACFISVWLIYSPFLSLVRVGVDKILKLKFFHKLTSRLS</sequence>
<dbReference type="Proteomes" id="UP001597294">
    <property type="component" value="Unassembled WGS sequence"/>
</dbReference>
<feature type="transmembrane region" description="Helical" evidence="1">
    <location>
        <begin position="69"/>
        <end position="87"/>
    </location>
</feature>
<dbReference type="Pfam" id="PF01569">
    <property type="entry name" value="PAP2"/>
    <property type="match status" value="1"/>
</dbReference>
<feature type="transmembrane region" description="Helical" evidence="1">
    <location>
        <begin position="199"/>
        <end position="220"/>
    </location>
</feature>
<dbReference type="InterPro" id="IPR000326">
    <property type="entry name" value="PAP2/HPO"/>
</dbReference>
<dbReference type="CDD" id="cd01610">
    <property type="entry name" value="PAP2_like"/>
    <property type="match status" value="1"/>
</dbReference>
<organism evidence="3 4">
    <name type="scientific">Kiloniella antarctica</name>
    <dbReference type="NCBI Taxonomy" id="1550907"/>
    <lineage>
        <taxon>Bacteria</taxon>
        <taxon>Pseudomonadati</taxon>
        <taxon>Pseudomonadota</taxon>
        <taxon>Alphaproteobacteria</taxon>
        <taxon>Rhodospirillales</taxon>
        <taxon>Kiloniellaceae</taxon>
        <taxon>Kiloniella</taxon>
    </lineage>
</organism>
<comment type="caution">
    <text evidence="3">The sequence shown here is derived from an EMBL/GenBank/DDBJ whole genome shotgun (WGS) entry which is preliminary data.</text>
</comment>
<keyword evidence="1" id="KW-0472">Membrane</keyword>